<gene>
    <name evidence="6" type="ORF">E3N88_31421</name>
</gene>
<evidence type="ECO:0000259" key="4">
    <source>
        <dbReference type="PROSITE" id="PS50404"/>
    </source>
</evidence>
<dbReference type="PROSITE" id="PS50404">
    <property type="entry name" value="GST_NTER"/>
    <property type="match status" value="1"/>
</dbReference>
<dbReference type="InterPro" id="IPR004045">
    <property type="entry name" value="Glutathione_S-Trfase_N"/>
</dbReference>
<dbReference type="InterPro" id="IPR036249">
    <property type="entry name" value="Thioredoxin-like_sf"/>
</dbReference>
<dbReference type="SUPFAM" id="SSF52833">
    <property type="entry name" value="Thioredoxin-like"/>
    <property type="match status" value="1"/>
</dbReference>
<evidence type="ECO:0000256" key="1">
    <source>
        <dbReference type="ARBA" id="ARBA00022679"/>
    </source>
</evidence>
<dbReference type="SFLD" id="SFLDG01152">
    <property type="entry name" value="Main.3:_Omega-_and_Tau-like"/>
    <property type="match status" value="1"/>
</dbReference>
<dbReference type="GO" id="GO:0005829">
    <property type="term" value="C:cytosol"/>
    <property type="evidence" value="ECO:0007669"/>
    <property type="project" value="UniProtKB-SubCell"/>
</dbReference>
<proteinExistence type="inferred from homology"/>
<dbReference type="Pfam" id="PF02798">
    <property type="entry name" value="GST_N"/>
    <property type="match status" value="1"/>
</dbReference>
<comment type="catalytic activity">
    <reaction evidence="2 3">
        <text>RX + glutathione = an S-substituted glutathione + a halide anion + H(+)</text>
        <dbReference type="Rhea" id="RHEA:16437"/>
        <dbReference type="ChEBI" id="CHEBI:15378"/>
        <dbReference type="ChEBI" id="CHEBI:16042"/>
        <dbReference type="ChEBI" id="CHEBI:17792"/>
        <dbReference type="ChEBI" id="CHEBI:57925"/>
        <dbReference type="ChEBI" id="CHEBI:90779"/>
        <dbReference type="EC" id="2.5.1.18"/>
    </reaction>
</comment>
<dbReference type="EMBL" id="SZYD01000015">
    <property type="protein sequence ID" value="KAD3642197.1"/>
    <property type="molecule type" value="Genomic_DNA"/>
</dbReference>
<feature type="domain" description="GST N-terminal" evidence="4">
    <location>
        <begin position="5"/>
        <end position="86"/>
    </location>
</feature>
<dbReference type="InterPro" id="IPR045073">
    <property type="entry name" value="Omega/Tau-like"/>
</dbReference>
<dbReference type="InterPro" id="IPR040079">
    <property type="entry name" value="Glutathione_S-Trfase"/>
</dbReference>
<comment type="subcellular location">
    <subcellularLocation>
        <location evidence="3">Cytoplasm</location>
        <location evidence="3">Cytosol</location>
    </subcellularLocation>
</comment>
<sequence length="236" mass="27043">MAQKCEMKLLGSVGSSFVNRVKFTLKLKSIEYDYIEEDLNANKSELLLESNPVFQRVPVLFPPNEPPVTESLVIMEYLDELQPDIHPLLPSNPSERAQCRVLAYTFDTLYYPWMKEFMLTRDKERKEELGKLIIEGSMILEEAFVKFSKGKAYFGGDDIGYLDIVVGVFLGWMKLFEVVLGFNVIEEVRTPKLIEWGNRMWSHEVAGSIIPGHEIHMNFLNMLKGKLPPLPVPVSV</sequence>
<comment type="function">
    <text evidence="3">Is involved in the conjugation of reduced glutathione to a wide number of exogenous and endogenous hydrophobic electrophiles.</text>
</comment>
<reference evidence="6 7" key="1">
    <citation type="submission" date="2019-05" db="EMBL/GenBank/DDBJ databases">
        <title>Mikania micrantha, genome provides insights into the molecular mechanism of rapid growth.</title>
        <authorList>
            <person name="Liu B."/>
        </authorList>
    </citation>
    <scope>NUCLEOTIDE SEQUENCE [LARGE SCALE GENOMIC DNA]</scope>
    <source>
        <strain evidence="6">NLD-2019</strain>
        <tissue evidence="6">Leaf</tissue>
    </source>
</reference>
<dbReference type="PROSITE" id="PS50405">
    <property type="entry name" value="GST_CTER"/>
    <property type="match status" value="1"/>
</dbReference>
<feature type="domain" description="GST C-terminal" evidence="5">
    <location>
        <begin position="92"/>
        <end position="232"/>
    </location>
</feature>
<dbReference type="Gene3D" id="3.40.30.10">
    <property type="entry name" value="Glutaredoxin"/>
    <property type="match status" value="1"/>
</dbReference>
<dbReference type="InterPro" id="IPR045074">
    <property type="entry name" value="GST_C_Tau"/>
</dbReference>
<accession>A0A5N6MRP8</accession>
<evidence type="ECO:0000256" key="2">
    <source>
        <dbReference type="ARBA" id="ARBA00047960"/>
    </source>
</evidence>
<dbReference type="Proteomes" id="UP000326396">
    <property type="component" value="Linkage Group LG5"/>
</dbReference>
<dbReference type="GO" id="GO:0006749">
    <property type="term" value="P:glutathione metabolic process"/>
    <property type="evidence" value="ECO:0007669"/>
    <property type="project" value="InterPro"/>
</dbReference>
<dbReference type="GO" id="GO:0004364">
    <property type="term" value="F:glutathione transferase activity"/>
    <property type="evidence" value="ECO:0007669"/>
    <property type="project" value="UniProtKB-UniRule"/>
</dbReference>
<dbReference type="InterPro" id="IPR036282">
    <property type="entry name" value="Glutathione-S-Trfase_C_sf"/>
</dbReference>
<protein>
    <recommendedName>
        <fullName evidence="3">Glutathione S-transferase</fullName>
        <ecNumber evidence="3">2.5.1.18</ecNumber>
    </recommendedName>
</protein>
<keyword evidence="7" id="KW-1185">Reference proteome</keyword>
<dbReference type="SFLD" id="SFLDG00358">
    <property type="entry name" value="Main_(cytGST)"/>
    <property type="match status" value="1"/>
</dbReference>
<comment type="similarity">
    <text evidence="3">Belongs to the GST superfamily.</text>
</comment>
<evidence type="ECO:0000259" key="5">
    <source>
        <dbReference type="PROSITE" id="PS50405"/>
    </source>
</evidence>
<dbReference type="SFLD" id="SFLDS00019">
    <property type="entry name" value="Glutathione_Transferase_(cytos"/>
    <property type="match status" value="1"/>
</dbReference>
<dbReference type="Gene3D" id="1.20.1050.10">
    <property type="match status" value="1"/>
</dbReference>
<dbReference type="OrthoDB" id="4951845at2759"/>
<dbReference type="InterPro" id="IPR010987">
    <property type="entry name" value="Glutathione-S-Trfase_C-like"/>
</dbReference>
<dbReference type="SUPFAM" id="SSF47616">
    <property type="entry name" value="GST C-terminal domain-like"/>
    <property type="match status" value="1"/>
</dbReference>
<evidence type="ECO:0000256" key="3">
    <source>
        <dbReference type="RuleBase" id="RU369102"/>
    </source>
</evidence>
<evidence type="ECO:0000313" key="7">
    <source>
        <dbReference type="Proteomes" id="UP000326396"/>
    </source>
</evidence>
<comment type="caution">
    <text evidence="6">The sequence shown here is derived from an EMBL/GenBank/DDBJ whole genome shotgun (WGS) entry which is preliminary data.</text>
</comment>
<keyword evidence="1 3" id="KW-0808">Transferase</keyword>
<evidence type="ECO:0000313" key="6">
    <source>
        <dbReference type="EMBL" id="KAD3642197.1"/>
    </source>
</evidence>
<dbReference type="EC" id="2.5.1.18" evidence="3"/>
<dbReference type="PANTHER" id="PTHR11260:SF710">
    <property type="entry name" value="GLUTATHIONE S-TRANSFERASE"/>
    <property type="match status" value="1"/>
</dbReference>
<name>A0A5N6MRP8_9ASTR</name>
<organism evidence="6 7">
    <name type="scientific">Mikania micrantha</name>
    <name type="common">bitter vine</name>
    <dbReference type="NCBI Taxonomy" id="192012"/>
    <lineage>
        <taxon>Eukaryota</taxon>
        <taxon>Viridiplantae</taxon>
        <taxon>Streptophyta</taxon>
        <taxon>Embryophyta</taxon>
        <taxon>Tracheophyta</taxon>
        <taxon>Spermatophyta</taxon>
        <taxon>Magnoliopsida</taxon>
        <taxon>eudicotyledons</taxon>
        <taxon>Gunneridae</taxon>
        <taxon>Pentapetalae</taxon>
        <taxon>asterids</taxon>
        <taxon>campanulids</taxon>
        <taxon>Asterales</taxon>
        <taxon>Asteraceae</taxon>
        <taxon>Asteroideae</taxon>
        <taxon>Heliantheae alliance</taxon>
        <taxon>Eupatorieae</taxon>
        <taxon>Mikania</taxon>
    </lineage>
</organism>
<dbReference type="CDD" id="cd03185">
    <property type="entry name" value="GST_C_Tau"/>
    <property type="match status" value="1"/>
</dbReference>
<keyword evidence="3" id="KW-0963">Cytoplasm</keyword>
<dbReference type="PANTHER" id="PTHR11260">
    <property type="entry name" value="GLUTATHIONE S-TRANSFERASE, GST, SUPERFAMILY, GST DOMAIN CONTAINING"/>
    <property type="match status" value="1"/>
</dbReference>
<dbReference type="AlphaFoldDB" id="A0A5N6MRP8"/>